<dbReference type="AlphaFoldDB" id="A0YD79"/>
<evidence type="ECO:0000256" key="1">
    <source>
        <dbReference type="SAM" id="MobiDB-lite"/>
    </source>
</evidence>
<name>A0YD79_9GAMM</name>
<reference evidence="3 4" key="1">
    <citation type="journal article" date="2010" name="J. Bacteriol.">
        <title>Genome sequence of the oligotrophic marine Gammaproteobacterium HTCC2143, isolated from the Oregon Coast.</title>
        <authorList>
            <person name="Oh H.M."/>
            <person name="Kang I."/>
            <person name="Ferriera S."/>
            <person name="Giovannoni S.J."/>
            <person name="Cho J.C."/>
        </authorList>
    </citation>
    <scope>NUCLEOTIDE SEQUENCE [LARGE SCALE GENOMIC DNA]</scope>
    <source>
        <strain evidence="3 4">HTCC2143</strain>
    </source>
</reference>
<accession>A0YD79</accession>
<dbReference type="CDD" id="cd02042">
    <property type="entry name" value="ParAB_family"/>
    <property type="match status" value="1"/>
</dbReference>
<dbReference type="SUPFAM" id="SSF52540">
    <property type="entry name" value="P-loop containing nucleoside triphosphate hydrolases"/>
    <property type="match status" value="1"/>
</dbReference>
<dbReference type="Pfam" id="PF13614">
    <property type="entry name" value="AAA_31"/>
    <property type="match status" value="1"/>
</dbReference>
<dbReference type="eggNOG" id="COG1192">
    <property type="taxonomic scope" value="Bacteria"/>
</dbReference>
<dbReference type="STRING" id="247633.GP2143_03638"/>
<dbReference type="PANTHER" id="PTHR13696:SF52">
    <property type="entry name" value="PARA FAMILY PROTEIN CT_582"/>
    <property type="match status" value="1"/>
</dbReference>
<dbReference type="EMBL" id="AAVT01000004">
    <property type="protein sequence ID" value="EAW31182.1"/>
    <property type="molecule type" value="Genomic_DNA"/>
</dbReference>
<dbReference type="Gene3D" id="3.40.50.300">
    <property type="entry name" value="P-loop containing nucleotide triphosphate hydrolases"/>
    <property type="match status" value="1"/>
</dbReference>
<dbReference type="OrthoDB" id="9785810at2"/>
<keyword evidence="4" id="KW-1185">Reference proteome</keyword>
<evidence type="ECO:0000313" key="4">
    <source>
        <dbReference type="Proteomes" id="UP000004931"/>
    </source>
</evidence>
<feature type="compositionally biased region" description="Polar residues" evidence="1">
    <location>
        <begin position="305"/>
        <end position="319"/>
    </location>
</feature>
<gene>
    <name evidence="3" type="ORF">GP2143_03638</name>
</gene>
<evidence type="ECO:0000313" key="3">
    <source>
        <dbReference type="EMBL" id="EAW31182.1"/>
    </source>
</evidence>
<proteinExistence type="predicted"/>
<dbReference type="Proteomes" id="UP000004931">
    <property type="component" value="Unassembled WGS sequence"/>
</dbReference>
<dbReference type="InterPro" id="IPR050678">
    <property type="entry name" value="DNA_Partitioning_ATPase"/>
</dbReference>
<sequence length="319" mass="35920">MRRVIFNQKGGVGKSSITCNLAAISAARGYKTLVVDLDTQANTSYYLGHEQPLNLAYAQDQGHKMLSEGSIVGLFKQSMEFFGTKNDPLDYVVDTKFENLHLMASSPALDLMERELESRYKIYKLRDALVELNKTFDHIYIDTAPMFNFYSKSALIAADSVLIPFDCSTFSRQALYGLMQNVIELQEDHNPDLRIGGIIVNQFSKQARFPRSLVAELIEEKFPIIDSYISSSVKMKESHAKQVPLVYLYPKHKLSVEFERLYSELAGESLQEQAAADIVAEDVAKDALKEKKPDDNRLIPEESSKPSAPSNQISSLFLQ</sequence>
<organism evidence="3 4">
    <name type="scientific">marine gamma proteobacterium HTCC2143</name>
    <dbReference type="NCBI Taxonomy" id="247633"/>
    <lineage>
        <taxon>Bacteria</taxon>
        <taxon>Pseudomonadati</taxon>
        <taxon>Pseudomonadota</taxon>
        <taxon>Gammaproteobacteria</taxon>
        <taxon>Cellvibrionales</taxon>
        <taxon>Spongiibacteraceae</taxon>
        <taxon>BD1-7 clade</taxon>
    </lineage>
</organism>
<protein>
    <submittedName>
        <fullName evidence="3">Hypothetical ParA family protein</fullName>
    </submittedName>
</protein>
<dbReference type="InterPro" id="IPR025669">
    <property type="entry name" value="AAA_dom"/>
</dbReference>
<dbReference type="PANTHER" id="PTHR13696">
    <property type="entry name" value="P-LOOP CONTAINING NUCLEOSIDE TRIPHOSPHATE HYDROLASE"/>
    <property type="match status" value="1"/>
</dbReference>
<feature type="compositionally biased region" description="Basic and acidic residues" evidence="1">
    <location>
        <begin position="286"/>
        <end position="304"/>
    </location>
</feature>
<feature type="region of interest" description="Disordered" evidence="1">
    <location>
        <begin position="286"/>
        <end position="319"/>
    </location>
</feature>
<comment type="caution">
    <text evidence="3">The sequence shown here is derived from an EMBL/GenBank/DDBJ whole genome shotgun (WGS) entry which is preliminary data.</text>
</comment>
<evidence type="ECO:0000259" key="2">
    <source>
        <dbReference type="Pfam" id="PF13614"/>
    </source>
</evidence>
<dbReference type="InterPro" id="IPR027417">
    <property type="entry name" value="P-loop_NTPase"/>
</dbReference>
<feature type="domain" description="AAA" evidence="2">
    <location>
        <begin position="5"/>
        <end position="195"/>
    </location>
</feature>